<evidence type="ECO:0000313" key="3">
    <source>
        <dbReference type="Proteomes" id="UP000006727"/>
    </source>
</evidence>
<organism evidence="2 3">
    <name type="scientific">Physcomitrium patens</name>
    <name type="common">Spreading-leaved earth moss</name>
    <name type="synonym">Physcomitrella patens</name>
    <dbReference type="NCBI Taxonomy" id="3218"/>
    <lineage>
        <taxon>Eukaryota</taxon>
        <taxon>Viridiplantae</taxon>
        <taxon>Streptophyta</taxon>
        <taxon>Embryophyta</taxon>
        <taxon>Bryophyta</taxon>
        <taxon>Bryophytina</taxon>
        <taxon>Bryopsida</taxon>
        <taxon>Funariidae</taxon>
        <taxon>Funariales</taxon>
        <taxon>Funariaceae</taxon>
        <taxon>Physcomitrium</taxon>
    </lineage>
</organism>
<gene>
    <name evidence="2" type="primary">LOC112277609</name>
</gene>
<evidence type="ECO:0000313" key="2">
    <source>
        <dbReference type="EnsemblPlants" id="Pp3c25_600V3.6"/>
    </source>
</evidence>
<keyword evidence="1" id="KW-0812">Transmembrane</keyword>
<accession>A0A7I4D0Q8</accession>
<reference evidence="2" key="3">
    <citation type="submission" date="2020-12" db="UniProtKB">
        <authorList>
            <consortium name="EnsemblPlants"/>
        </authorList>
    </citation>
    <scope>IDENTIFICATION</scope>
</reference>
<sequence>MRMMAASAYRCLPRTSGVPSAAHCGIRDEDRARFRVLPVGLGAGSRRSFENGRVGQCISKWASGEFRRRVFGQRNAVALPYRPGRRELKVVAEEKFDVAKAAGFLVKTGKNALDAGTNLVPESIPRGVARIIVGLVGASVVTYALRALFSTALFILVRSGSLRKADL</sequence>
<dbReference type="AlphaFoldDB" id="A0A7I4D0Q8"/>
<dbReference type="Gramene" id="Pp3c25_600V3.6">
    <property type="protein sequence ID" value="Pp3c25_600V3.6"/>
    <property type="gene ID" value="Pp3c25_600"/>
</dbReference>
<feature type="transmembrane region" description="Helical" evidence="1">
    <location>
        <begin position="131"/>
        <end position="157"/>
    </location>
</feature>
<reference evidence="2 3" key="1">
    <citation type="journal article" date="2008" name="Science">
        <title>The Physcomitrella genome reveals evolutionary insights into the conquest of land by plants.</title>
        <authorList>
            <person name="Rensing S."/>
            <person name="Lang D."/>
            <person name="Zimmer A."/>
            <person name="Terry A."/>
            <person name="Salamov A."/>
            <person name="Shapiro H."/>
            <person name="Nishiyama T."/>
            <person name="Perroud P.-F."/>
            <person name="Lindquist E."/>
            <person name="Kamisugi Y."/>
            <person name="Tanahashi T."/>
            <person name="Sakakibara K."/>
            <person name="Fujita T."/>
            <person name="Oishi K."/>
            <person name="Shin-I T."/>
            <person name="Kuroki Y."/>
            <person name="Toyoda A."/>
            <person name="Suzuki Y."/>
            <person name="Hashimoto A."/>
            <person name="Yamaguchi K."/>
            <person name="Sugano A."/>
            <person name="Kohara Y."/>
            <person name="Fujiyama A."/>
            <person name="Anterola A."/>
            <person name="Aoki S."/>
            <person name="Ashton N."/>
            <person name="Barbazuk W.B."/>
            <person name="Barker E."/>
            <person name="Bennetzen J."/>
            <person name="Bezanilla M."/>
            <person name="Blankenship R."/>
            <person name="Cho S.H."/>
            <person name="Dutcher S."/>
            <person name="Estelle M."/>
            <person name="Fawcett J.A."/>
            <person name="Gundlach H."/>
            <person name="Hanada K."/>
            <person name="Heyl A."/>
            <person name="Hicks K.A."/>
            <person name="Hugh J."/>
            <person name="Lohr M."/>
            <person name="Mayer K."/>
            <person name="Melkozernov A."/>
            <person name="Murata T."/>
            <person name="Nelson D."/>
            <person name="Pils B."/>
            <person name="Prigge M."/>
            <person name="Reiss B."/>
            <person name="Renner T."/>
            <person name="Rombauts S."/>
            <person name="Rushton P."/>
            <person name="Sanderfoot A."/>
            <person name="Schween G."/>
            <person name="Shiu S.-H."/>
            <person name="Stueber K."/>
            <person name="Theodoulou F.L."/>
            <person name="Tu H."/>
            <person name="Van de Peer Y."/>
            <person name="Verrier P.J."/>
            <person name="Waters E."/>
            <person name="Wood A."/>
            <person name="Yang L."/>
            <person name="Cove D."/>
            <person name="Cuming A."/>
            <person name="Hasebe M."/>
            <person name="Lucas S."/>
            <person name="Mishler D.B."/>
            <person name="Reski R."/>
            <person name="Grigoriev I."/>
            <person name="Quatrano R.S."/>
            <person name="Boore J.L."/>
        </authorList>
    </citation>
    <scope>NUCLEOTIDE SEQUENCE [LARGE SCALE GENOMIC DNA]</scope>
    <source>
        <strain evidence="2 3">cv. Gransden 2004</strain>
    </source>
</reference>
<keyword evidence="3" id="KW-1185">Reference proteome</keyword>
<dbReference type="EMBL" id="ABEU02000025">
    <property type="status" value="NOT_ANNOTATED_CDS"/>
    <property type="molecule type" value="Genomic_DNA"/>
</dbReference>
<keyword evidence="1" id="KW-0472">Membrane</keyword>
<dbReference type="Proteomes" id="UP000006727">
    <property type="component" value="Chromosome 25"/>
</dbReference>
<protein>
    <submittedName>
        <fullName evidence="2">Uncharacterized protein</fullName>
    </submittedName>
</protein>
<dbReference type="EnsemblPlants" id="Pp3c25_600V3.6">
    <property type="protein sequence ID" value="Pp3c25_600V3.6"/>
    <property type="gene ID" value="Pp3c25_600"/>
</dbReference>
<dbReference type="PANTHER" id="PTHR36777">
    <property type="entry name" value="EXPRESSED PROTEIN"/>
    <property type="match status" value="1"/>
</dbReference>
<dbReference type="PANTHER" id="PTHR36777:SF2">
    <property type="entry name" value="EXPRESSED PROTEIN"/>
    <property type="match status" value="1"/>
</dbReference>
<reference evidence="2 3" key="2">
    <citation type="journal article" date="2018" name="Plant J.">
        <title>The Physcomitrella patens chromosome-scale assembly reveals moss genome structure and evolution.</title>
        <authorList>
            <person name="Lang D."/>
            <person name="Ullrich K.K."/>
            <person name="Murat F."/>
            <person name="Fuchs J."/>
            <person name="Jenkins J."/>
            <person name="Haas F.B."/>
            <person name="Piednoel M."/>
            <person name="Gundlach H."/>
            <person name="Van Bel M."/>
            <person name="Meyberg R."/>
            <person name="Vives C."/>
            <person name="Morata J."/>
            <person name="Symeonidi A."/>
            <person name="Hiss M."/>
            <person name="Muchero W."/>
            <person name="Kamisugi Y."/>
            <person name="Saleh O."/>
            <person name="Blanc G."/>
            <person name="Decker E.L."/>
            <person name="van Gessel N."/>
            <person name="Grimwood J."/>
            <person name="Hayes R.D."/>
            <person name="Graham S.W."/>
            <person name="Gunter L.E."/>
            <person name="McDaniel S.F."/>
            <person name="Hoernstein S.N.W."/>
            <person name="Larsson A."/>
            <person name="Li F.W."/>
            <person name="Perroud P.F."/>
            <person name="Phillips J."/>
            <person name="Ranjan P."/>
            <person name="Rokshar D.S."/>
            <person name="Rothfels C.J."/>
            <person name="Schneider L."/>
            <person name="Shu S."/>
            <person name="Stevenson D.W."/>
            <person name="Thummler F."/>
            <person name="Tillich M."/>
            <person name="Villarreal Aguilar J.C."/>
            <person name="Widiez T."/>
            <person name="Wong G.K."/>
            <person name="Wymore A."/>
            <person name="Zhang Y."/>
            <person name="Zimmer A.D."/>
            <person name="Quatrano R.S."/>
            <person name="Mayer K.F.X."/>
            <person name="Goodstein D."/>
            <person name="Casacuberta J.M."/>
            <person name="Vandepoele K."/>
            <person name="Reski R."/>
            <person name="Cuming A.C."/>
            <person name="Tuskan G.A."/>
            <person name="Maumus F."/>
            <person name="Salse J."/>
            <person name="Schmutz J."/>
            <person name="Rensing S.A."/>
        </authorList>
    </citation>
    <scope>NUCLEOTIDE SEQUENCE [LARGE SCALE GENOMIC DNA]</scope>
    <source>
        <strain evidence="2 3">cv. Gransden 2004</strain>
    </source>
</reference>
<evidence type="ECO:0000256" key="1">
    <source>
        <dbReference type="SAM" id="Phobius"/>
    </source>
</evidence>
<keyword evidence="1" id="KW-1133">Transmembrane helix</keyword>
<proteinExistence type="predicted"/>
<name>A0A7I4D0Q8_PHYPA</name>